<gene>
    <name evidence="1" type="ORF">BRCON_2605</name>
</gene>
<dbReference type="EMBL" id="CP030759">
    <property type="protein sequence ID" value="AXA37347.1"/>
    <property type="molecule type" value="Genomic_DNA"/>
</dbReference>
<sequence length="99" mass="10947">MKLKNGSTKMDQLVAGATYGLERMNNVKGEVGSKTERGILGETIMASCDNLCLRTSELLVRLSVSRTKGFILLAVVRQECAAWYAMRSGFCDKEVIARR</sequence>
<proteinExistence type="predicted"/>
<accession>A0A2Z4Y7W6</accession>
<organism evidence="1 2">
    <name type="scientific">Sumerlaea chitinivorans</name>
    <dbReference type="NCBI Taxonomy" id="2250252"/>
    <lineage>
        <taxon>Bacteria</taxon>
        <taxon>Candidatus Sumerlaeota</taxon>
        <taxon>Candidatus Sumerlaeia</taxon>
        <taxon>Candidatus Sumerlaeales</taxon>
        <taxon>Candidatus Sumerlaeaceae</taxon>
        <taxon>Candidatus Sumerlaea</taxon>
    </lineage>
</organism>
<evidence type="ECO:0000313" key="2">
    <source>
        <dbReference type="Proteomes" id="UP000262583"/>
    </source>
</evidence>
<reference evidence="1 2" key="1">
    <citation type="submission" date="2018-05" db="EMBL/GenBank/DDBJ databases">
        <title>A metagenomic window into the 2 km-deep terrestrial subsurface aquifer revealed taxonomically and functionally diverse microbial community comprising novel uncultured bacterial lineages.</title>
        <authorList>
            <person name="Kadnikov V.V."/>
            <person name="Mardanov A.V."/>
            <person name="Beletsky A.V."/>
            <person name="Banks D."/>
            <person name="Pimenov N.V."/>
            <person name="Frank Y.A."/>
            <person name="Karnachuk O.V."/>
            <person name="Ravin N.V."/>
        </authorList>
    </citation>
    <scope>NUCLEOTIDE SEQUENCE [LARGE SCALE GENOMIC DNA]</scope>
    <source>
        <strain evidence="1">BY</strain>
    </source>
</reference>
<protein>
    <submittedName>
        <fullName evidence="1">Uncharacterized protein</fullName>
    </submittedName>
</protein>
<name>A0A2Z4Y7W6_SUMC1</name>
<dbReference type="AlphaFoldDB" id="A0A2Z4Y7W6"/>
<evidence type="ECO:0000313" key="1">
    <source>
        <dbReference type="EMBL" id="AXA37347.1"/>
    </source>
</evidence>
<dbReference type="KEGG" id="schv:BRCON_2605"/>
<dbReference type="Proteomes" id="UP000262583">
    <property type="component" value="Chromosome"/>
</dbReference>